<dbReference type="Gene3D" id="3.40.50.10860">
    <property type="entry name" value="Leucine Dehydrogenase, chain A, domain 1"/>
    <property type="match status" value="1"/>
</dbReference>
<protein>
    <recommendedName>
        <fullName evidence="12">Bifunctional protein FolD</fullName>
    </recommendedName>
    <domain>
        <recommendedName>
            <fullName evidence="12">Methylenetetrahydrofolate dehydrogenase</fullName>
            <ecNumber evidence="12">1.5.1.5</ecNumber>
        </recommendedName>
    </domain>
    <domain>
        <recommendedName>
            <fullName evidence="12">Methenyltetrahydrofolate cyclohydrolase</fullName>
            <ecNumber evidence="12">3.5.4.9</ecNumber>
        </recommendedName>
    </domain>
</protein>
<dbReference type="PRINTS" id="PR00085">
    <property type="entry name" value="THFDHDRGNASE"/>
</dbReference>
<evidence type="ECO:0000256" key="9">
    <source>
        <dbReference type="ARBA" id="ARBA00023102"/>
    </source>
</evidence>
<evidence type="ECO:0000256" key="12">
    <source>
        <dbReference type="HAMAP-Rule" id="MF_01576"/>
    </source>
</evidence>
<evidence type="ECO:0000313" key="16">
    <source>
        <dbReference type="Proteomes" id="UP000778951"/>
    </source>
</evidence>
<dbReference type="FunFam" id="3.40.50.10860:FF:000005">
    <property type="entry name" value="C-1-tetrahydrofolate synthase, cytoplasmic, putative"/>
    <property type="match status" value="1"/>
</dbReference>
<keyword evidence="5 12" id="KW-0658">Purine biosynthesis</keyword>
<evidence type="ECO:0000256" key="7">
    <source>
        <dbReference type="ARBA" id="ARBA00022857"/>
    </source>
</evidence>
<dbReference type="HAMAP" id="MF_01576">
    <property type="entry name" value="THF_DHG_CYH"/>
    <property type="match status" value="1"/>
</dbReference>
<comment type="similarity">
    <text evidence="12">Belongs to the tetrahydrofolate dehydrogenase/cyclohydrolase family.</text>
</comment>
<dbReference type="Gene3D" id="3.40.50.720">
    <property type="entry name" value="NAD(P)-binding Rossmann-like Domain"/>
    <property type="match status" value="1"/>
</dbReference>
<evidence type="ECO:0000256" key="3">
    <source>
        <dbReference type="ARBA" id="ARBA00022563"/>
    </source>
</evidence>
<keyword evidence="7 12" id="KW-0521">NADP</keyword>
<dbReference type="GO" id="GO:0005829">
    <property type="term" value="C:cytosol"/>
    <property type="evidence" value="ECO:0007669"/>
    <property type="project" value="TreeGrafter"/>
</dbReference>
<feature type="binding site" evidence="12">
    <location>
        <begin position="162"/>
        <end position="164"/>
    </location>
    <ligand>
        <name>NADP(+)</name>
        <dbReference type="ChEBI" id="CHEBI:58349"/>
    </ligand>
</feature>
<evidence type="ECO:0000256" key="10">
    <source>
        <dbReference type="ARBA" id="ARBA00023167"/>
    </source>
</evidence>
<evidence type="ECO:0000256" key="2">
    <source>
        <dbReference type="ARBA" id="ARBA00011738"/>
    </source>
</evidence>
<dbReference type="CDD" id="cd01080">
    <property type="entry name" value="NAD_bind_m-THF_DH_Cyclohyd"/>
    <property type="match status" value="1"/>
</dbReference>
<dbReference type="RefSeq" id="WP_167695976.1">
    <property type="nucleotide sequence ID" value="NZ_CP118181.1"/>
</dbReference>
<comment type="function">
    <text evidence="12">Catalyzes the oxidation of 5,10-methylenetetrahydrofolate to 5,10-methenyltetrahydrofolate and then the hydrolysis of 5,10-methenyltetrahydrofolate to 10-formyltetrahydrofolate.</text>
</comment>
<sequence>MQLLYGAPVAQQIEDDIALLKDRHQLNDVAIGLTIVVVGRDPASALYVRNKTKASERLGIIAQVLELAEDISSKELETQIRRLNENPDVHGILLQAPLPKHLPFDQAISWIDPYKDVDGFHPLNVGKLISDQAVLKPCTPAGIMRMLNFYQIKTTTNILVIGRSSIVGTPLALMLSRPGIDSTVTLAHSKTTNLEPLVRQHTLIISAVGKPIIPKEWLSTDAVVIDVGTVPMTDAQGKRYWVGDVDPQAICKAKSPVPKGVGPITVAMLMYNTVQAYLLQQGLR</sequence>
<proteinExistence type="inferred from homology"/>
<comment type="pathway">
    <text evidence="1 12">One-carbon metabolism; tetrahydrofolate interconversion.</text>
</comment>
<dbReference type="GO" id="GO:0004477">
    <property type="term" value="F:methenyltetrahydrofolate cyclohydrolase activity"/>
    <property type="evidence" value="ECO:0007669"/>
    <property type="project" value="UniProtKB-UniRule"/>
</dbReference>
<dbReference type="InterPro" id="IPR020630">
    <property type="entry name" value="THF_DH/CycHdrlase_cat_dom"/>
</dbReference>
<evidence type="ECO:0000313" key="15">
    <source>
        <dbReference type="EMBL" id="NIZ69906.1"/>
    </source>
</evidence>
<organism evidence="15 16">
    <name type="scientific">Entomospira culicis</name>
    <dbReference type="NCBI Taxonomy" id="2719989"/>
    <lineage>
        <taxon>Bacteria</taxon>
        <taxon>Pseudomonadati</taxon>
        <taxon>Spirochaetota</taxon>
        <taxon>Spirochaetia</taxon>
        <taxon>Spirochaetales</taxon>
        <taxon>Spirochaetaceae</taxon>
        <taxon>Entomospira</taxon>
    </lineage>
</organism>
<dbReference type="Pfam" id="PF02882">
    <property type="entry name" value="THF_DHG_CYH_C"/>
    <property type="match status" value="1"/>
</dbReference>
<keyword evidence="11 12" id="KW-0511">Multifunctional enzyme</keyword>
<dbReference type="SUPFAM" id="SSF53223">
    <property type="entry name" value="Aminoacid dehydrogenase-like, N-terminal domain"/>
    <property type="match status" value="1"/>
</dbReference>
<gene>
    <name evidence="12" type="primary">folD</name>
    <name evidence="15" type="ORF">HCT48_06765</name>
</gene>
<accession>A0A968L029</accession>
<evidence type="ECO:0000256" key="1">
    <source>
        <dbReference type="ARBA" id="ARBA00004777"/>
    </source>
</evidence>
<feature type="domain" description="Tetrahydrofolate dehydrogenase/cyclohydrolase NAD(P)-binding" evidence="14">
    <location>
        <begin position="137"/>
        <end position="278"/>
    </location>
</feature>
<comment type="subunit">
    <text evidence="2 12">Homodimer.</text>
</comment>
<keyword evidence="10 12" id="KW-0486">Methionine biosynthesis</keyword>
<keyword evidence="16" id="KW-1185">Reference proteome</keyword>
<evidence type="ECO:0000259" key="14">
    <source>
        <dbReference type="Pfam" id="PF02882"/>
    </source>
</evidence>
<keyword evidence="4 12" id="KW-0028">Amino-acid biosynthesis</keyword>
<dbReference type="InterPro" id="IPR046346">
    <property type="entry name" value="Aminoacid_DH-like_N_sf"/>
</dbReference>
<dbReference type="InterPro" id="IPR020631">
    <property type="entry name" value="THF_DH/CycHdrlase_NAD-bd_dom"/>
</dbReference>
<dbReference type="InterPro" id="IPR000672">
    <property type="entry name" value="THF_DH/CycHdrlase"/>
</dbReference>
<evidence type="ECO:0000256" key="6">
    <source>
        <dbReference type="ARBA" id="ARBA00022801"/>
    </source>
</evidence>
<feature type="binding site" evidence="12">
    <location>
        <position position="229"/>
    </location>
    <ligand>
        <name>NADP(+)</name>
        <dbReference type="ChEBI" id="CHEBI:58349"/>
    </ligand>
</feature>
<dbReference type="GO" id="GO:0004488">
    <property type="term" value="F:methylenetetrahydrofolate dehydrogenase (NADP+) activity"/>
    <property type="evidence" value="ECO:0007669"/>
    <property type="project" value="UniProtKB-UniRule"/>
</dbReference>
<dbReference type="GO" id="GO:0000105">
    <property type="term" value="P:L-histidine biosynthetic process"/>
    <property type="evidence" value="ECO:0007669"/>
    <property type="project" value="UniProtKB-KW"/>
</dbReference>
<keyword evidence="9 12" id="KW-0368">Histidine biosynthesis</keyword>
<dbReference type="PANTHER" id="PTHR48099">
    <property type="entry name" value="C-1-TETRAHYDROFOLATE SYNTHASE, CYTOPLASMIC-RELATED"/>
    <property type="match status" value="1"/>
</dbReference>
<comment type="caution">
    <text evidence="15">The sequence shown here is derived from an EMBL/GenBank/DDBJ whole genome shotgun (WGS) entry which is preliminary data.</text>
</comment>
<dbReference type="PROSITE" id="PS00767">
    <property type="entry name" value="THF_DHG_CYH_2"/>
    <property type="match status" value="1"/>
</dbReference>
<comment type="caution">
    <text evidence="12">Lacks conserved residue(s) required for the propagation of feature annotation.</text>
</comment>
<comment type="catalytic activity">
    <reaction evidence="12">
        <text>(6R)-5,10-methenyltetrahydrofolate + H2O = (6R)-10-formyltetrahydrofolate + H(+)</text>
        <dbReference type="Rhea" id="RHEA:23700"/>
        <dbReference type="ChEBI" id="CHEBI:15377"/>
        <dbReference type="ChEBI" id="CHEBI:15378"/>
        <dbReference type="ChEBI" id="CHEBI:57455"/>
        <dbReference type="ChEBI" id="CHEBI:195366"/>
        <dbReference type="EC" id="3.5.4.9"/>
    </reaction>
</comment>
<evidence type="ECO:0000256" key="4">
    <source>
        <dbReference type="ARBA" id="ARBA00022605"/>
    </source>
</evidence>
<feature type="domain" description="Tetrahydrofolate dehydrogenase/cyclohydrolase catalytic" evidence="13">
    <location>
        <begin position="4"/>
        <end position="118"/>
    </location>
</feature>
<dbReference type="AlphaFoldDB" id="A0A968L029"/>
<reference evidence="15" key="1">
    <citation type="submission" date="2020-03" db="EMBL/GenBank/DDBJ databases">
        <title>Spirochaetal bacteria isolated from arthropods constitute a novel genus Entomospira genus novum within the order Spirochaetales.</title>
        <authorList>
            <person name="Grana-Miraglia L."/>
            <person name="Sikutova S."/>
            <person name="Fingerle V."/>
            <person name="Sing A."/>
            <person name="Castillo-Ramirez S."/>
            <person name="Margos G."/>
            <person name="Rudolf I."/>
        </authorList>
    </citation>
    <scope>NUCLEOTIDE SEQUENCE</scope>
    <source>
        <strain evidence="15">BR149</strain>
    </source>
</reference>
<dbReference type="Pfam" id="PF00763">
    <property type="entry name" value="THF_DHG_CYH"/>
    <property type="match status" value="1"/>
</dbReference>
<dbReference type="Proteomes" id="UP000778951">
    <property type="component" value="Unassembled WGS sequence"/>
</dbReference>
<dbReference type="EMBL" id="JAATLM010000001">
    <property type="protein sequence ID" value="NIZ69906.1"/>
    <property type="molecule type" value="Genomic_DNA"/>
</dbReference>
<comment type="catalytic activity">
    <reaction evidence="12">
        <text>(6R)-5,10-methylene-5,6,7,8-tetrahydrofolate + NADP(+) = (6R)-5,10-methenyltetrahydrofolate + NADPH</text>
        <dbReference type="Rhea" id="RHEA:22812"/>
        <dbReference type="ChEBI" id="CHEBI:15636"/>
        <dbReference type="ChEBI" id="CHEBI:57455"/>
        <dbReference type="ChEBI" id="CHEBI:57783"/>
        <dbReference type="ChEBI" id="CHEBI:58349"/>
        <dbReference type="EC" id="1.5.1.5"/>
    </reaction>
</comment>
<dbReference type="EC" id="1.5.1.5" evidence="12"/>
<dbReference type="EC" id="3.5.4.9" evidence="12"/>
<name>A0A968L029_9SPIO</name>
<dbReference type="GO" id="GO:0009086">
    <property type="term" value="P:methionine biosynthetic process"/>
    <property type="evidence" value="ECO:0007669"/>
    <property type="project" value="UniProtKB-KW"/>
</dbReference>
<dbReference type="InterPro" id="IPR036291">
    <property type="entry name" value="NAD(P)-bd_dom_sf"/>
</dbReference>
<dbReference type="InterPro" id="IPR020867">
    <property type="entry name" value="THF_DH/CycHdrlase_CS"/>
</dbReference>
<evidence type="ECO:0000256" key="5">
    <source>
        <dbReference type="ARBA" id="ARBA00022755"/>
    </source>
</evidence>
<dbReference type="SUPFAM" id="SSF51735">
    <property type="entry name" value="NAD(P)-binding Rossmann-fold domains"/>
    <property type="match status" value="1"/>
</dbReference>
<keyword evidence="3 12" id="KW-0554">One-carbon metabolism</keyword>
<evidence type="ECO:0000256" key="11">
    <source>
        <dbReference type="ARBA" id="ARBA00023268"/>
    </source>
</evidence>
<evidence type="ECO:0000256" key="8">
    <source>
        <dbReference type="ARBA" id="ARBA00023002"/>
    </source>
</evidence>
<keyword evidence="6 12" id="KW-0378">Hydrolase</keyword>
<dbReference type="GO" id="GO:0035999">
    <property type="term" value="P:tetrahydrofolate interconversion"/>
    <property type="evidence" value="ECO:0007669"/>
    <property type="project" value="UniProtKB-UniRule"/>
</dbReference>
<evidence type="ECO:0000259" key="13">
    <source>
        <dbReference type="Pfam" id="PF00763"/>
    </source>
</evidence>
<dbReference type="GO" id="GO:0006164">
    <property type="term" value="P:purine nucleotide biosynthetic process"/>
    <property type="evidence" value="ECO:0007669"/>
    <property type="project" value="UniProtKB-KW"/>
</dbReference>
<dbReference type="PANTHER" id="PTHR48099:SF5">
    <property type="entry name" value="C-1-TETRAHYDROFOLATE SYNTHASE, CYTOPLASMIC"/>
    <property type="match status" value="1"/>
</dbReference>
<keyword evidence="8 12" id="KW-0560">Oxidoreductase</keyword>